<name>A0AAP0FWT8_9ASPA</name>
<gene>
    <name evidence="2" type="ORF">KSP39_PZI020132</name>
</gene>
<sequence length="121" mass="13541">MMRAFVILAMPTLVLNFLQCIQMIQLSVISAIAGSENRHLHEGTTLRKIPSSNLAGLLLDSRWLHAKGLLRLLYIPGSGHYIESYVHQLTSTTLGIRITCLFSSICSCDINYVNRETFCKS</sequence>
<dbReference type="Proteomes" id="UP001418222">
    <property type="component" value="Unassembled WGS sequence"/>
</dbReference>
<reference evidence="2 3" key="1">
    <citation type="journal article" date="2022" name="Nat. Plants">
        <title>Genomes of leafy and leafless Platanthera orchids illuminate the evolution of mycoheterotrophy.</title>
        <authorList>
            <person name="Li M.H."/>
            <person name="Liu K.W."/>
            <person name="Li Z."/>
            <person name="Lu H.C."/>
            <person name="Ye Q.L."/>
            <person name="Zhang D."/>
            <person name="Wang J.Y."/>
            <person name="Li Y.F."/>
            <person name="Zhong Z.M."/>
            <person name="Liu X."/>
            <person name="Yu X."/>
            <person name="Liu D.K."/>
            <person name="Tu X.D."/>
            <person name="Liu B."/>
            <person name="Hao Y."/>
            <person name="Liao X.Y."/>
            <person name="Jiang Y.T."/>
            <person name="Sun W.H."/>
            <person name="Chen J."/>
            <person name="Chen Y.Q."/>
            <person name="Ai Y."/>
            <person name="Zhai J.W."/>
            <person name="Wu S.S."/>
            <person name="Zhou Z."/>
            <person name="Hsiao Y.Y."/>
            <person name="Wu W.L."/>
            <person name="Chen Y.Y."/>
            <person name="Lin Y.F."/>
            <person name="Hsu J.L."/>
            <person name="Li C.Y."/>
            <person name="Wang Z.W."/>
            <person name="Zhao X."/>
            <person name="Zhong W.Y."/>
            <person name="Ma X.K."/>
            <person name="Ma L."/>
            <person name="Huang J."/>
            <person name="Chen G.Z."/>
            <person name="Huang M.Z."/>
            <person name="Huang L."/>
            <person name="Peng D.H."/>
            <person name="Luo Y.B."/>
            <person name="Zou S.Q."/>
            <person name="Chen S.P."/>
            <person name="Lan S."/>
            <person name="Tsai W.C."/>
            <person name="Van de Peer Y."/>
            <person name="Liu Z.J."/>
        </authorList>
    </citation>
    <scope>NUCLEOTIDE SEQUENCE [LARGE SCALE GENOMIC DNA]</scope>
    <source>
        <strain evidence="2">Lor287</strain>
    </source>
</reference>
<protein>
    <recommendedName>
        <fullName evidence="4">Secreted protein</fullName>
    </recommendedName>
</protein>
<keyword evidence="1" id="KW-0732">Signal</keyword>
<keyword evidence="3" id="KW-1185">Reference proteome</keyword>
<accession>A0AAP0FWT8</accession>
<evidence type="ECO:0008006" key="4">
    <source>
        <dbReference type="Google" id="ProtNLM"/>
    </source>
</evidence>
<dbReference type="EMBL" id="JBBWWQ010000018">
    <property type="protein sequence ID" value="KAK8921336.1"/>
    <property type="molecule type" value="Genomic_DNA"/>
</dbReference>
<organism evidence="2 3">
    <name type="scientific">Platanthera zijinensis</name>
    <dbReference type="NCBI Taxonomy" id="2320716"/>
    <lineage>
        <taxon>Eukaryota</taxon>
        <taxon>Viridiplantae</taxon>
        <taxon>Streptophyta</taxon>
        <taxon>Embryophyta</taxon>
        <taxon>Tracheophyta</taxon>
        <taxon>Spermatophyta</taxon>
        <taxon>Magnoliopsida</taxon>
        <taxon>Liliopsida</taxon>
        <taxon>Asparagales</taxon>
        <taxon>Orchidaceae</taxon>
        <taxon>Orchidoideae</taxon>
        <taxon>Orchideae</taxon>
        <taxon>Orchidinae</taxon>
        <taxon>Platanthera</taxon>
    </lineage>
</organism>
<proteinExistence type="predicted"/>
<evidence type="ECO:0000256" key="1">
    <source>
        <dbReference type="SAM" id="SignalP"/>
    </source>
</evidence>
<feature type="chain" id="PRO_5043019223" description="Secreted protein" evidence="1">
    <location>
        <begin position="17"/>
        <end position="121"/>
    </location>
</feature>
<comment type="caution">
    <text evidence="2">The sequence shown here is derived from an EMBL/GenBank/DDBJ whole genome shotgun (WGS) entry which is preliminary data.</text>
</comment>
<feature type="signal peptide" evidence="1">
    <location>
        <begin position="1"/>
        <end position="16"/>
    </location>
</feature>
<evidence type="ECO:0000313" key="3">
    <source>
        <dbReference type="Proteomes" id="UP001418222"/>
    </source>
</evidence>
<dbReference type="AlphaFoldDB" id="A0AAP0FWT8"/>
<evidence type="ECO:0000313" key="2">
    <source>
        <dbReference type="EMBL" id="KAK8921336.1"/>
    </source>
</evidence>